<keyword evidence="3" id="KW-0732">Signal</keyword>
<reference evidence="4" key="1">
    <citation type="submission" date="2022-11" db="EMBL/GenBank/DDBJ databases">
        <authorList>
            <person name="Petersen C."/>
        </authorList>
    </citation>
    <scope>NUCLEOTIDE SEQUENCE</scope>
    <source>
        <strain evidence="4">IBT 30761</strain>
    </source>
</reference>
<dbReference type="PANTHER" id="PTHR33630">
    <property type="entry name" value="CUTINASE RV1984C-RELATED-RELATED"/>
    <property type="match status" value="1"/>
</dbReference>
<dbReference type="GO" id="GO:0017000">
    <property type="term" value="P:antibiotic biosynthetic process"/>
    <property type="evidence" value="ECO:0007669"/>
    <property type="project" value="UniProtKB-ARBA"/>
</dbReference>
<organism evidence="4 5">
    <name type="scientific">Penicillium argentinense</name>
    <dbReference type="NCBI Taxonomy" id="1131581"/>
    <lineage>
        <taxon>Eukaryota</taxon>
        <taxon>Fungi</taxon>
        <taxon>Dikarya</taxon>
        <taxon>Ascomycota</taxon>
        <taxon>Pezizomycotina</taxon>
        <taxon>Eurotiomycetes</taxon>
        <taxon>Eurotiomycetidae</taxon>
        <taxon>Eurotiales</taxon>
        <taxon>Aspergillaceae</taxon>
        <taxon>Penicillium</taxon>
    </lineage>
</organism>
<keyword evidence="5" id="KW-1185">Reference proteome</keyword>
<evidence type="ECO:0000313" key="5">
    <source>
        <dbReference type="Proteomes" id="UP001149074"/>
    </source>
</evidence>
<gene>
    <name evidence="4" type="ORF">N7532_011119</name>
</gene>
<evidence type="ECO:0000256" key="2">
    <source>
        <dbReference type="ARBA" id="ARBA00023157"/>
    </source>
</evidence>
<dbReference type="OrthoDB" id="2586582at2759"/>
<dbReference type="GeneID" id="81362589"/>
<feature type="signal peptide" evidence="3">
    <location>
        <begin position="1"/>
        <end position="16"/>
    </location>
</feature>
<dbReference type="Pfam" id="PF01083">
    <property type="entry name" value="Cutinase"/>
    <property type="match status" value="1"/>
</dbReference>
<evidence type="ECO:0000256" key="3">
    <source>
        <dbReference type="SAM" id="SignalP"/>
    </source>
</evidence>
<protein>
    <submittedName>
        <fullName evidence="4">Uncharacterized protein</fullName>
    </submittedName>
</protein>
<dbReference type="Proteomes" id="UP001149074">
    <property type="component" value="Unassembled WGS sequence"/>
</dbReference>
<accession>A0A9W9EI00</accession>
<dbReference type="AlphaFoldDB" id="A0A9W9EI00"/>
<dbReference type="EMBL" id="JAPQKI010000011">
    <property type="protein sequence ID" value="KAJ5082076.1"/>
    <property type="molecule type" value="Genomic_DNA"/>
</dbReference>
<dbReference type="InterPro" id="IPR000675">
    <property type="entry name" value="Cutinase/axe"/>
</dbReference>
<dbReference type="GO" id="GO:0052689">
    <property type="term" value="F:carboxylic ester hydrolase activity"/>
    <property type="evidence" value="ECO:0007669"/>
    <property type="project" value="UniProtKB-ARBA"/>
</dbReference>
<sequence>MRFQNLVLALSVLAHAQPTPPEQCATGVHAILIRGQGPGDHLNVMVSVQNLVLQLIPGSTCVALPYKHGLDDHRRAAGDGAYLMQQYIRQYIADCPNSKIFLHGYSLGGIVLMDGLCGTSSSWLYPVTALEPMYNTSVIAAVSYGEETFLPQMPWNIGTCTNGTGLYPRIHPEWCFPYMHSLRSYCDIGDVECCLSDPPGNNLPHFLYIWKYNMDVIDFIKRRLNETRNQ</sequence>
<proteinExistence type="predicted"/>
<dbReference type="Gene3D" id="3.40.50.1820">
    <property type="entry name" value="alpha/beta hydrolase"/>
    <property type="match status" value="1"/>
</dbReference>
<feature type="chain" id="PRO_5040957236" evidence="3">
    <location>
        <begin position="17"/>
        <end position="230"/>
    </location>
</feature>
<dbReference type="SUPFAM" id="SSF53474">
    <property type="entry name" value="alpha/beta-Hydrolases"/>
    <property type="match status" value="1"/>
</dbReference>
<dbReference type="SMART" id="SM01110">
    <property type="entry name" value="Cutinase"/>
    <property type="match status" value="1"/>
</dbReference>
<evidence type="ECO:0000313" key="4">
    <source>
        <dbReference type="EMBL" id="KAJ5082076.1"/>
    </source>
</evidence>
<dbReference type="PANTHER" id="PTHR33630:SF9">
    <property type="entry name" value="CUTINASE 4"/>
    <property type="match status" value="1"/>
</dbReference>
<keyword evidence="2" id="KW-1015">Disulfide bond</keyword>
<dbReference type="GO" id="GO:0072330">
    <property type="term" value="P:monocarboxylic acid biosynthetic process"/>
    <property type="evidence" value="ECO:0007669"/>
    <property type="project" value="UniProtKB-ARBA"/>
</dbReference>
<evidence type="ECO:0000256" key="1">
    <source>
        <dbReference type="ARBA" id="ARBA00022801"/>
    </source>
</evidence>
<keyword evidence="1" id="KW-0378">Hydrolase</keyword>
<name>A0A9W9EI00_9EURO</name>
<dbReference type="InterPro" id="IPR029058">
    <property type="entry name" value="AB_hydrolase_fold"/>
</dbReference>
<comment type="caution">
    <text evidence="4">The sequence shown here is derived from an EMBL/GenBank/DDBJ whole genome shotgun (WGS) entry which is preliminary data.</text>
</comment>
<dbReference type="RefSeq" id="XP_056468598.1">
    <property type="nucleotide sequence ID" value="XM_056623610.1"/>
</dbReference>
<reference evidence="4" key="2">
    <citation type="journal article" date="2023" name="IMA Fungus">
        <title>Comparative genomic study of the Penicillium genus elucidates a diverse pangenome and 15 lateral gene transfer events.</title>
        <authorList>
            <person name="Petersen C."/>
            <person name="Sorensen T."/>
            <person name="Nielsen M.R."/>
            <person name="Sondergaard T.E."/>
            <person name="Sorensen J.L."/>
            <person name="Fitzpatrick D.A."/>
            <person name="Frisvad J.C."/>
            <person name="Nielsen K.L."/>
        </authorList>
    </citation>
    <scope>NUCLEOTIDE SEQUENCE</scope>
    <source>
        <strain evidence="4">IBT 30761</strain>
    </source>
</reference>